<feature type="compositionally biased region" description="Acidic residues" evidence="10">
    <location>
        <begin position="305"/>
        <end position="333"/>
    </location>
</feature>
<comment type="caution">
    <text evidence="12">The sequence shown here is derived from an EMBL/GenBank/DDBJ whole genome shotgun (WGS) entry which is preliminary data.</text>
</comment>
<dbReference type="AlphaFoldDB" id="A0A835WU76"/>
<proteinExistence type="inferred from homology"/>
<evidence type="ECO:0000256" key="10">
    <source>
        <dbReference type="SAM" id="MobiDB-lite"/>
    </source>
</evidence>
<keyword evidence="13" id="KW-1185">Reference proteome</keyword>
<evidence type="ECO:0000256" key="6">
    <source>
        <dbReference type="ARBA" id="ARBA00022842"/>
    </source>
</evidence>
<keyword evidence="4" id="KW-0479">Metal-binding</keyword>
<dbReference type="NCBIfam" id="TIGR03598">
    <property type="entry name" value="GTPase_YsxC"/>
    <property type="match status" value="1"/>
</dbReference>
<evidence type="ECO:0000256" key="4">
    <source>
        <dbReference type="ARBA" id="ARBA00022723"/>
    </source>
</evidence>
<dbReference type="Gene3D" id="3.40.50.300">
    <property type="entry name" value="P-loop containing nucleotide triphosphate hydrolases"/>
    <property type="match status" value="1"/>
</dbReference>
<evidence type="ECO:0000256" key="8">
    <source>
        <dbReference type="ARBA" id="ARBA00023210"/>
    </source>
</evidence>
<comment type="cofactor">
    <cofactor evidence="1">
        <name>Mg(2+)</name>
        <dbReference type="ChEBI" id="CHEBI:18420"/>
    </cofactor>
</comment>
<feature type="compositionally biased region" description="Low complexity" evidence="10">
    <location>
        <begin position="217"/>
        <end position="237"/>
    </location>
</feature>
<dbReference type="PROSITE" id="PS51706">
    <property type="entry name" value="G_ENGB"/>
    <property type="match status" value="1"/>
</dbReference>
<dbReference type="SUPFAM" id="SSF52540">
    <property type="entry name" value="P-loop containing nucleoside triphosphate hydrolases"/>
    <property type="match status" value="1"/>
</dbReference>
<feature type="compositionally biased region" description="Low complexity" evidence="10">
    <location>
        <begin position="99"/>
        <end position="110"/>
    </location>
</feature>
<gene>
    <name evidence="12" type="ORF">HYH02_001734</name>
</gene>
<dbReference type="PANTHER" id="PTHR11649">
    <property type="entry name" value="MSS1/TRME-RELATED GTP-BINDING PROTEIN"/>
    <property type="match status" value="1"/>
</dbReference>
<evidence type="ECO:0000313" key="12">
    <source>
        <dbReference type="EMBL" id="KAG2453514.1"/>
    </source>
</evidence>
<dbReference type="Proteomes" id="UP000613740">
    <property type="component" value="Unassembled WGS sequence"/>
</dbReference>
<feature type="region of interest" description="Disordered" evidence="10">
    <location>
        <begin position="259"/>
        <end position="372"/>
    </location>
</feature>
<comment type="similarity">
    <text evidence="2">Belongs to the TRAFAC class TrmE-Era-EngA-EngB-Septin-like GTPase superfamily. EngB GTPase family.</text>
</comment>
<evidence type="ECO:0000256" key="1">
    <source>
        <dbReference type="ARBA" id="ARBA00001946"/>
    </source>
</evidence>
<dbReference type="HAMAP" id="MF_00321">
    <property type="entry name" value="GTPase_EngB"/>
    <property type="match status" value="1"/>
</dbReference>
<dbReference type="Pfam" id="PF01926">
    <property type="entry name" value="MMR_HSR1"/>
    <property type="match status" value="1"/>
</dbReference>
<feature type="compositionally biased region" description="Basic and acidic residues" evidence="10">
    <location>
        <begin position="203"/>
        <end position="212"/>
    </location>
</feature>
<evidence type="ECO:0000256" key="5">
    <source>
        <dbReference type="ARBA" id="ARBA00022741"/>
    </source>
</evidence>
<feature type="compositionally biased region" description="Low complexity" evidence="10">
    <location>
        <begin position="161"/>
        <end position="176"/>
    </location>
</feature>
<sequence>MQLGMPCCSLPALHQERILSGRRASCSNAASHLPVAPQASRQSAIHSGGHGRLHSEPATAGAARGSTVVVAAAGRPAPGGKRPGPPGKGSPGGPKGTKGKPSGSSGSSAKPKPKAPGGGSSRPPQRQQPASSSRSSAGGDAGRAGPGAASKPGLSPKMPRPAGSSAEAPEQPPSSALSRLAVAKPMTRGSSPAELRAVAAARDAADAAEAKARKAKSSSATSGSDDSAAAAAAAAAAVAGGAVAGGPLLGRLMTANTLPREGADGAASSSSSSSSGSSSGASALALKGLAGPGAASRGPQQADQEGAEEEAEEHEDLDEDAEGEEGEEDEGAEGDGFLLVADEDAGEGGAHDGGDVDVDGEGESDLFPEIQLNLPPPTKVKVKAAEYMQSCVTVADCPPPRYPEFAVIGRSNVGKSSLINMLTGRKDLALVSKEPGKTKCINHFIINENWYLVDLPGYGFAKVGFQGRQQFETFTKEYFTSRPNLAMVLLLVDASIPPQRIDLEYANWLTDNEVPFTIVFTKADKRRKGLTAAVRDSHVTAFKRSLLRDLAYLPPSLLTSAARGLGRGELLSFIAGLRVAYERSGRLEAIRQGMI</sequence>
<keyword evidence="8" id="KW-0717">Septation</keyword>
<dbReference type="CDD" id="cd01876">
    <property type="entry name" value="YihA_EngB"/>
    <property type="match status" value="1"/>
</dbReference>
<feature type="compositionally biased region" description="Low complexity" evidence="10">
    <location>
        <begin position="71"/>
        <end position="80"/>
    </location>
</feature>
<reference evidence="12" key="1">
    <citation type="journal article" date="2020" name="bioRxiv">
        <title>Comparative genomics of Chlamydomonas.</title>
        <authorList>
            <person name="Craig R.J."/>
            <person name="Hasan A.R."/>
            <person name="Ness R.W."/>
            <person name="Keightley P.D."/>
        </authorList>
    </citation>
    <scope>NUCLEOTIDE SEQUENCE</scope>
    <source>
        <strain evidence="12">CCAP 11/173</strain>
    </source>
</reference>
<dbReference type="InterPro" id="IPR027417">
    <property type="entry name" value="P-loop_NTPase"/>
</dbReference>
<dbReference type="GO" id="GO:0051301">
    <property type="term" value="P:cell division"/>
    <property type="evidence" value="ECO:0007669"/>
    <property type="project" value="UniProtKB-KW"/>
</dbReference>
<keyword evidence="3" id="KW-0132">Cell division</keyword>
<name>A0A835WU76_9CHLO</name>
<evidence type="ECO:0000256" key="9">
    <source>
        <dbReference type="ARBA" id="ARBA00023306"/>
    </source>
</evidence>
<keyword evidence="7" id="KW-0342">GTP-binding</keyword>
<dbReference type="GO" id="GO:0005525">
    <property type="term" value="F:GTP binding"/>
    <property type="evidence" value="ECO:0007669"/>
    <property type="project" value="UniProtKB-KW"/>
</dbReference>
<dbReference type="PANTHER" id="PTHR11649:SF13">
    <property type="entry name" value="ENGB-TYPE G DOMAIN-CONTAINING PROTEIN"/>
    <property type="match status" value="1"/>
</dbReference>
<evidence type="ECO:0000256" key="3">
    <source>
        <dbReference type="ARBA" id="ARBA00022618"/>
    </source>
</evidence>
<dbReference type="EMBL" id="JAEHOD010000003">
    <property type="protein sequence ID" value="KAG2453514.1"/>
    <property type="molecule type" value="Genomic_DNA"/>
</dbReference>
<evidence type="ECO:0000313" key="13">
    <source>
        <dbReference type="Proteomes" id="UP000613740"/>
    </source>
</evidence>
<dbReference type="GO" id="GO:0046872">
    <property type="term" value="F:metal ion binding"/>
    <property type="evidence" value="ECO:0007669"/>
    <property type="project" value="UniProtKB-KW"/>
</dbReference>
<evidence type="ECO:0000259" key="11">
    <source>
        <dbReference type="PROSITE" id="PS51706"/>
    </source>
</evidence>
<feature type="compositionally biased region" description="Acidic residues" evidence="10">
    <location>
        <begin position="355"/>
        <end position="366"/>
    </location>
</feature>
<feature type="compositionally biased region" description="Low complexity" evidence="10">
    <location>
        <begin position="264"/>
        <end position="296"/>
    </location>
</feature>
<evidence type="ECO:0000256" key="2">
    <source>
        <dbReference type="ARBA" id="ARBA00009638"/>
    </source>
</evidence>
<protein>
    <recommendedName>
        <fullName evidence="11">EngB-type G domain-containing protein</fullName>
    </recommendedName>
</protein>
<feature type="domain" description="EngB-type G" evidence="11">
    <location>
        <begin position="401"/>
        <end position="580"/>
    </location>
</feature>
<keyword evidence="9" id="KW-0131">Cell cycle</keyword>
<dbReference type="InterPro" id="IPR030393">
    <property type="entry name" value="G_ENGB_dom"/>
</dbReference>
<dbReference type="InterPro" id="IPR006073">
    <property type="entry name" value="GTP-bd"/>
</dbReference>
<keyword evidence="5" id="KW-0547">Nucleotide-binding</keyword>
<evidence type="ECO:0000256" key="7">
    <source>
        <dbReference type="ARBA" id="ARBA00023134"/>
    </source>
</evidence>
<keyword evidence="6" id="KW-0460">Magnesium</keyword>
<accession>A0A835WU76</accession>
<organism evidence="12 13">
    <name type="scientific">Chlamydomonas schloesseri</name>
    <dbReference type="NCBI Taxonomy" id="2026947"/>
    <lineage>
        <taxon>Eukaryota</taxon>
        <taxon>Viridiplantae</taxon>
        <taxon>Chlorophyta</taxon>
        <taxon>core chlorophytes</taxon>
        <taxon>Chlorophyceae</taxon>
        <taxon>CS clade</taxon>
        <taxon>Chlamydomonadales</taxon>
        <taxon>Chlamydomonadaceae</taxon>
        <taxon>Chlamydomonas</taxon>
    </lineage>
</organism>
<feature type="region of interest" description="Disordered" evidence="10">
    <location>
        <begin position="36"/>
        <end position="237"/>
    </location>
</feature>
<feature type="compositionally biased region" description="Low complexity" evidence="10">
    <location>
        <begin position="121"/>
        <end position="138"/>
    </location>
</feature>
<dbReference type="InterPro" id="IPR019987">
    <property type="entry name" value="GTP-bd_ribosome_bio_YsxC"/>
</dbReference>
<dbReference type="OrthoDB" id="391988at2759"/>